<proteinExistence type="predicted"/>
<dbReference type="EMBL" id="BDGG01000016">
    <property type="protein sequence ID" value="GAV08113.1"/>
    <property type="molecule type" value="Genomic_DNA"/>
</dbReference>
<comment type="cofactor">
    <cofactor evidence="1">
        <name>a divalent metal cation</name>
        <dbReference type="ChEBI" id="CHEBI:60240"/>
    </cofactor>
</comment>
<accession>A0A1D1W5M1</accession>
<evidence type="ECO:0000313" key="4">
    <source>
        <dbReference type="EMBL" id="GAV08113.1"/>
    </source>
</evidence>
<gene>
    <name evidence="4" type="primary">RvY_17855-1</name>
    <name evidence="4" type="synonym">RvY_17855.1</name>
    <name evidence="4" type="ORF">RvY_17855</name>
</gene>
<dbReference type="Proteomes" id="UP000186922">
    <property type="component" value="Unassembled WGS sequence"/>
</dbReference>
<protein>
    <recommendedName>
        <fullName evidence="3">DDE Tnp4 domain-containing protein</fullName>
    </recommendedName>
</protein>
<keyword evidence="2" id="KW-0479">Metal-binding</keyword>
<comment type="caution">
    <text evidence="4">The sequence shown here is derived from an EMBL/GenBank/DDBJ whole genome shotgun (WGS) entry which is preliminary data.</text>
</comment>
<dbReference type="GO" id="GO:0046872">
    <property type="term" value="F:metal ion binding"/>
    <property type="evidence" value="ECO:0007669"/>
    <property type="project" value="UniProtKB-KW"/>
</dbReference>
<dbReference type="OrthoDB" id="6736428at2759"/>
<evidence type="ECO:0000313" key="5">
    <source>
        <dbReference type="Proteomes" id="UP000186922"/>
    </source>
</evidence>
<dbReference type="InterPro" id="IPR027806">
    <property type="entry name" value="HARBI1_dom"/>
</dbReference>
<feature type="domain" description="DDE Tnp4" evidence="3">
    <location>
        <begin position="2"/>
        <end position="40"/>
    </location>
</feature>
<evidence type="ECO:0000256" key="1">
    <source>
        <dbReference type="ARBA" id="ARBA00001968"/>
    </source>
</evidence>
<dbReference type="Pfam" id="PF13359">
    <property type="entry name" value="DDE_Tnp_4"/>
    <property type="match status" value="1"/>
</dbReference>
<dbReference type="AlphaFoldDB" id="A0A1D1W5M1"/>
<evidence type="ECO:0000259" key="3">
    <source>
        <dbReference type="Pfam" id="PF13359"/>
    </source>
</evidence>
<reference evidence="4 5" key="1">
    <citation type="journal article" date="2016" name="Nat. Commun.">
        <title>Extremotolerant tardigrade genome and improved radiotolerance of human cultured cells by tardigrade-unique protein.</title>
        <authorList>
            <person name="Hashimoto T."/>
            <person name="Horikawa D.D."/>
            <person name="Saito Y."/>
            <person name="Kuwahara H."/>
            <person name="Kozuka-Hata H."/>
            <person name="Shin-I T."/>
            <person name="Minakuchi Y."/>
            <person name="Ohishi K."/>
            <person name="Motoyama A."/>
            <person name="Aizu T."/>
            <person name="Enomoto A."/>
            <person name="Kondo K."/>
            <person name="Tanaka S."/>
            <person name="Hara Y."/>
            <person name="Koshikawa S."/>
            <person name="Sagara H."/>
            <person name="Miura T."/>
            <person name="Yokobori S."/>
            <person name="Miyagawa K."/>
            <person name="Suzuki Y."/>
            <person name="Kubo T."/>
            <person name="Oyama M."/>
            <person name="Kohara Y."/>
            <person name="Fujiyama A."/>
            <person name="Arakawa K."/>
            <person name="Katayama T."/>
            <person name="Toyoda A."/>
            <person name="Kunieda T."/>
        </authorList>
    </citation>
    <scope>NUCLEOTIDE SEQUENCE [LARGE SCALE GENOMIC DNA]</scope>
    <source>
        <strain evidence="4 5">YOKOZUNA-1</strain>
    </source>
</reference>
<keyword evidence="5" id="KW-1185">Reference proteome</keyword>
<evidence type="ECO:0000256" key="2">
    <source>
        <dbReference type="ARBA" id="ARBA00022723"/>
    </source>
</evidence>
<organism evidence="4 5">
    <name type="scientific">Ramazzottius varieornatus</name>
    <name type="common">Water bear</name>
    <name type="synonym">Tardigrade</name>
    <dbReference type="NCBI Taxonomy" id="947166"/>
    <lineage>
        <taxon>Eukaryota</taxon>
        <taxon>Metazoa</taxon>
        <taxon>Ecdysozoa</taxon>
        <taxon>Tardigrada</taxon>
        <taxon>Eutardigrada</taxon>
        <taxon>Parachela</taxon>
        <taxon>Hypsibioidea</taxon>
        <taxon>Ramazzottiidae</taxon>
        <taxon>Ramazzottius</taxon>
    </lineage>
</organism>
<sequence>MMVERAFGVLKQCFRVLRYVESTSLDKIKHIILCCMILHNLCINMDDYTEVQLNLDLLDEAILEPDEAADKREIREKFFRNLMRDNMY</sequence>
<name>A0A1D1W5M1_RAMVA</name>